<dbReference type="Pfam" id="PF01869">
    <property type="entry name" value="BcrAD_BadFG"/>
    <property type="match status" value="1"/>
</dbReference>
<dbReference type="EMBL" id="JAHBOH010000001">
    <property type="protein sequence ID" value="MBT0992985.1"/>
    <property type="molecule type" value="Genomic_DNA"/>
</dbReference>
<feature type="domain" description="ATPase BadF/BadG/BcrA/BcrD type" evidence="1">
    <location>
        <begin position="6"/>
        <end position="300"/>
    </location>
</feature>
<comment type="caution">
    <text evidence="2">The sequence shown here is derived from an EMBL/GenBank/DDBJ whole genome shotgun (WGS) entry which is preliminary data.</text>
</comment>
<keyword evidence="3" id="KW-1185">Reference proteome</keyword>
<evidence type="ECO:0000313" key="2">
    <source>
        <dbReference type="EMBL" id="MBT0992985.1"/>
    </source>
</evidence>
<dbReference type="Gene3D" id="3.30.420.40">
    <property type="match status" value="2"/>
</dbReference>
<dbReference type="PANTHER" id="PTHR43190">
    <property type="entry name" value="N-ACETYL-D-GLUCOSAMINE KINASE"/>
    <property type="match status" value="1"/>
</dbReference>
<name>A0ABS5TUZ9_9CELL</name>
<dbReference type="RefSeq" id="WP_214345965.1">
    <property type="nucleotide sequence ID" value="NZ_JAHBOH010000001.1"/>
</dbReference>
<dbReference type="InterPro" id="IPR043129">
    <property type="entry name" value="ATPase_NBD"/>
</dbReference>
<dbReference type="Proteomes" id="UP000722125">
    <property type="component" value="Unassembled WGS sequence"/>
</dbReference>
<proteinExistence type="predicted"/>
<evidence type="ECO:0000259" key="1">
    <source>
        <dbReference type="Pfam" id="PF01869"/>
    </source>
</evidence>
<dbReference type="InterPro" id="IPR052519">
    <property type="entry name" value="Euk-type_GlcNAc_Kinase"/>
</dbReference>
<reference evidence="2 3" key="1">
    <citation type="submission" date="2021-05" db="EMBL/GenBank/DDBJ databases">
        <title>Description of Cellulomonas sp. DKR-3 sp. nov.</title>
        <authorList>
            <person name="Dahal R.H."/>
            <person name="Chaudhary D.K."/>
        </authorList>
    </citation>
    <scope>NUCLEOTIDE SEQUENCE [LARGE SCALE GENOMIC DNA]</scope>
    <source>
        <strain evidence="2 3">DKR-3</strain>
    </source>
</reference>
<organism evidence="2 3">
    <name type="scientific">Cellulomonas fulva</name>
    <dbReference type="NCBI Taxonomy" id="2835530"/>
    <lineage>
        <taxon>Bacteria</taxon>
        <taxon>Bacillati</taxon>
        <taxon>Actinomycetota</taxon>
        <taxon>Actinomycetes</taxon>
        <taxon>Micrococcales</taxon>
        <taxon>Cellulomonadaceae</taxon>
        <taxon>Cellulomonas</taxon>
    </lineage>
</organism>
<evidence type="ECO:0000313" key="3">
    <source>
        <dbReference type="Proteomes" id="UP000722125"/>
    </source>
</evidence>
<protein>
    <recommendedName>
        <fullName evidence="1">ATPase BadF/BadG/BcrA/BcrD type domain-containing protein</fullName>
    </recommendedName>
</protein>
<dbReference type="InterPro" id="IPR002731">
    <property type="entry name" value="ATPase_BadF"/>
</dbReference>
<dbReference type="SUPFAM" id="SSF53067">
    <property type="entry name" value="Actin-like ATPase domain"/>
    <property type="match status" value="2"/>
</dbReference>
<dbReference type="PANTHER" id="PTHR43190:SF3">
    <property type="entry name" value="N-ACETYL-D-GLUCOSAMINE KINASE"/>
    <property type="match status" value="1"/>
</dbReference>
<gene>
    <name evidence="2" type="ORF">KIN34_01600</name>
</gene>
<accession>A0ABS5TUZ9</accession>
<sequence length="332" mass="34512">MTELYLGLDAGNSKTVALVADADGSVVGWGRAGVGDIYGLTGARSAGEQVVLAVRSALAVAGADPSSVVSAAFRLAGVDWDEDREFWEELLDDELPEITHRTVRNDGFALLRWGQPDGVGVAVTAGTGPAVAARGPAGEFAGSWWIHDDLGGVAMGRAAFKAVMSAHVGFTPPTTLTDRLVAHEKVADAEELLWQYTRRVEPRDFHHLKSAARIVLAEAEAGDDAAARIVSDHAHAFARYAELAARRVGLSGEADVPVVLGGSLLTSSMSIFRDAVTRYVAELIPGARVASLGGSPAAGALLDALAEGGVPITDALRGTVMASPIPPDLFVT</sequence>